<keyword evidence="7" id="KW-0961">Cell wall biogenesis/degradation</keyword>
<protein>
    <recommendedName>
        <fullName evidence="12">Pectin lyase-like superfamily protein</fullName>
    </recommendedName>
</protein>
<evidence type="ECO:0000313" key="11">
    <source>
        <dbReference type="Proteomes" id="UP001054821"/>
    </source>
</evidence>
<dbReference type="InterPro" id="IPR012334">
    <property type="entry name" value="Pectin_lyas_fold"/>
</dbReference>
<dbReference type="InterPro" id="IPR011050">
    <property type="entry name" value="Pectin_lyase_fold/virulence"/>
</dbReference>
<dbReference type="Proteomes" id="UP001054821">
    <property type="component" value="Chromosome 3"/>
</dbReference>
<dbReference type="EMBL" id="JAJFAZ020000003">
    <property type="protein sequence ID" value="KAI5336762.1"/>
    <property type="molecule type" value="Genomic_DNA"/>
</dbReference>
<evidence type="ECO:0008006" key="12">
    <source>
        <dbReference type="Google" id="ProtNLM"/>
    </source>
</evidence>
<dbReference type="Gene3D" id="2.160.20.10">
    <property type="entry name" value="Single-stranded right-handed beta-helix, Pectin lyase-like"/>
    <property type="match status" value="2"/>
</dbReference>
<comment type="similarity">
    <text evidence="2 8">Belongs to the glycosyl hydrolase 28 family.</text>
</comment>
<keyword evidence="11" id="KW-1185">Reference proteome</keyword>
<keyword evidence="4" id="KW-0964">Secreted</keyword>
<dbReference type="AlphaFoldDB" id="A0AAD4W6B1"/>
<dbReference type="GO" id="GO:0004650">
    <property type="term" value="F:polygalacturonase activity"/>
    <property type="evidence" value="ECO:0007669"/>
    <property type="project" value="InterPro"/>
</dbReference>
<name>A0AAD4W6B1_PRUDU</name>
<evidence type="ECO:0000256" key="8">
    <source>
        <dbReference type="RuleBase" id="RU361169"/>
    </source>
</evidence>
<evidence type="ECO:0000256" key="7">
    <source>
        <dbReference type="ARBA" id="ARBA00023316"/>
    </source>
</evidence>
<proteinExistence type="inferred from homology"/>
<organism evidence="10 11">
    <name type="scientific">Prunus dulcis</name>
    <name type="common">Almond</name>
    <name type="synonym">Amygdalus dulcis</name>
    <dbReference type="NCBI Taxonomy" id="3755"/>
    <lineage>
        <taxon>Eukaryota</taxon>
        <taxon>Viridiplantae</taxon>
        <taxon>Streptophyta</taxon>
        <taxon>Embryophyta</taxon>
        <taxon>Tracheophyta</taxon>
        <taxon>Spermatophyta</taxon>
        <taxon>Magnoliopsida</taxon>
        <taxon>eudicotyledons</taxon>
        <taxon>Gunneridae</taxon>
        <taxon>Pentapetalae</taxon>
        <taxon>rosids</taxon>
        <taxon>fabids</taxon>
        <taxon>Rosales</taxon>
        <taxon>Rosaceae</taxon>
        <taxon>Amygdaloideae</taxon>
        <taxon>Amygdaleae</taxon>
        <taxon>Prunus</taxon>
    </lineage>
</organism>
<comment type="subcellular location">
    <subcellularLocation>
        <location evidence="1">Secreted</location>
        <location evidence="1">Cell wall</location>
    </subcellularLocation>
</comment>
<dbReference type="GO" id="GO:0071555">
    <property type="term" value="P:cell wall organization"/>
    <property type="evidence" value="ECO:0007669"/>
    <property type="project" value="UniProtKB-KW"/>
</dbReference>
<gene>
    <name evidence="10" type="ORF">L3X38_016030</name>
</gene>
<comment type="caution">
    <text evidence="10">The sequence shown here is derived from an EMBL/GenBank/DDBJ whole genome shotgun (WGS) entry which is preliminary data.</text>
</comment>
<dbReference type="Pfam" id="PF00295">
    <property type="entry name" value="Glyco_hydro_28"/>
    <property type="match status" value="1"/>
</dbReference>
<feature type="chain" id="PRO_5042191129" description="Pectin lyase-like superfamily protein" evidence="9">
    <location>
        <begin position="19"/>
        <end position="242"/>
    </location>
</feature>
<evidence type="ECO:0000256" key="6">
    <source>
        <dbReference type="ARBA" id="ARBA00023295"/>
    </source>
</evidence>
<keyword evidence="5 8" id="KW-0378">Hydrolase</keyword>
<evidence type="ECO:0000256" key="3">
    <source>
        <dbReference type="ARBA" id="ARBA00022512"/>
    </source>
</evidence>
<dbReference type="PANTHER" id="PTHR31375">
    <property type="match status" value="1"/>
</dbReference>
<evidence type="ECO:0000256" key="1">
    <source>
        <dbReference type="ARBA" id="ARBA00004191"/>
    </source>
</evidence>
<evidence type="ECO:0000313" key="10">
    <source>
        <dbReference type="EMBL" id="KAI5336762.1"/>
    </source>
</evidence>
<dbReference type="InterPro" id="IPR000743">
    <property type="entry name" value="Glyco_hydro_28"/>
</dbReference>
<reference evidence="10 11" key="1">
    <citation type="journal article" date="2022" name="G3 (Bethesda)">
        <title>Whole-genome sequence and methylome profiling of the almond [Prunus dulcis (Mill.) D.A. Webb] cultivar 'Nonpareil'.</title>
        <authorList>
            <person name="D'Amico-Willman K.M."/>
            <person name="Ouma W.Z."/>
            <person name="Meulia T."/>
            <person name="Sideli G.M."/>
            <person name="Gradziel T.M."/>
            <person name="Fresnedo-Ramirez J."/>
        </authorList>
    </citation>
    <scope>NUCLEOTIDE SEQUENCE [LARGE SCALE GENOMIC DNA]</scope>
    <source>
        <strain evidence="10">Clone GOH B32 T37-40</strain>
    </source>
</reference>
<keyword evidence="9" id="KW-0732">Signal</keyword>
<dbReference type="GO" id="GO:0005975">
    <property type="term" value="P:carbohydrate metabolic process"/>
    <property type="evidence" value="ECO:0007669"/>
    <property type="project" value="InterPro"/>
</dbReference>
<feature type="signal peptide" evidence="9">
    <location>
        <begin position="1"/>
        <end position="18"/>
    </location>
</feature>
<keyword evidence="3" id="KW-0134">Cell wall</keyword>
<evidence type="ECO:0000256" key="4">
    <source>
        <dbReference type="ARBA" id="ARBA00022525"/>
    </source>
</evidence>
<evidence type="ECO:0000256" key="5">
    <source>
        <dbReference type="ARBA" id="ARBA00022801"/>
    </source>
</evidence>
<evidence type="ECO:0000256" key="9">
    <source>
        <dbReference type="SAM" id="SignalP"/>
    </source>
</evidence>
<sequence length="242" mass="26331">MLVRLLIASSQLIGLVYSQRIFDVFKYGAVGDERTDDSKAFVTARGELCGAVDEANLLYQRRKHFYCSPSSLKCGEQILGKLVAPKTMDTWKGCDDWLQFSNVGNLLIDGLGENDGDDCIAINGGCSDLNIANIAYGPGHGISVGSLGANGALEKVNNVYVKDCSFSGTTNGARIKTWQGGSGYARNITFEKITLDAAKNPIIIDQFYCDRDHYCKSQPSTLSVDYVKYIDFEGTSVSEEAI</sequence>
<keyword evidence="6 8" id="KW-0326">Glycosidase</keyword>
<dbReference type="SUPFAM" id="SSF51126">
    <property type="entry name" value="Pectin lyase-like"/>
    <property type="match status" value="1"/>
</dbReference>
<accession>A0AAD4W6B1</accession>
<evidence type="ECO:0000256" key="2">
    <source>
        <dbReference type="ARBA" id="ARBA00008834"/>
    </source>
</evidence>